<evidence type="ECO:0000256" key="10">
    <source>
        <dbReference type="ARBA" id="ARBA00022723"/>
    </source>
</evidence>
<feature type="compositionally biased region" description="Polar residues" evidence="27">
    <location>
        <begin position="402"/>
        <end position="412"/>
    </location>
</feature>
<evidence type="ECO:0000259" key="28">
    <source>
        <dbReference type="PROSITE" id="PS50089"/>
    </source>
</evidence>
<evidence type="ECO:0000256" key="19">
    <source>
        <dbReference type="ARBA" id="ARBA00023242"/>
    </source>
</evidence>
<sequence length="538" mass="61100">MDSLVEPRWPPGLAVMKTVDDLLRCGICFEYFNIAMMIPQCSHNYCSLCIRKFLSYKTQCPTCCVTVTEPDLKNNRILDELVKSLNFARNHLLQFALEPSPVSPASSSSKNLAAKVHTPAAFRQSLKQGNRLMENFLIRETGSSTSELLIKENESKFSPQKDVSTSAKTRETPSVENSAPDIADANVLEVPSTSTLKQVTKVDCPVCGVSVSEHHINKHLDTCLSREEKKESLRSSVHKRKPLPKTVYNLLSDRDLKKKLKQHGLSIQGNKQQLIKRHQEFVHMYNAQCDALHPKSAAEIVQEIENLEKTRMRLEASKLNENVMVFTKDQTEKEIDEIHSNYRKKHQNEFQLLVDQAKKGYNKAVEMSKKKIKKEDESTEKLLSVCMGQEDNQMKFSEMPSVTNHFPQSKQGSPGKLEPDRPDDSSSCTESQEEALSSPESASCNSSSSDIIRDLLEEEEAWEASHNDEREDHSLPHCSSQKLRDYFQFVTRSYFSCAVDCKSDRNDPQDTEISPGQNRRPRSVESAENEPTNKRNRN</sequence>
<keyword evidence="12 25" id="KW-0863">Zinc-finger</keyword>
<evidence type="ECO:0000313" key="32">
    <source>
        <dbReference type="Proteomes" id="UP000585614"/>
    </source>
</evidence>
<dbReference type="GO" id="GO:0006513">
    <property type="term" value="P:protein monoubiquitination"/>
    <property type="evidence" value="ECO:0007669"/>
    <property type="project" value="InterPro"/>
</dbReference>
<protein>
    <recommendedName>
        <fullName evidence="22">E3 ubiquitin-protein ligase RAD18</fullName>
        <ecNumber evidence="6">2.3.2.27</ecNumber>
    </recommendedName>
    <alternativeName>
        <fullName evidence="24">Postreplication repair protein RAD18</fullName>
    </alternativeName>
    <alternativeName>
        <fullName evidence="20 23">RING-type E3 ubiquitin transferase RAD18</fullName>
    </alternativeName>
</protein>
<evidence type="ECO:0000256" key="14">
    <source>
        <dbReference type="ARBA" id="ARBA00022833"/>
    </source>
</evidence>
<dbReference type="InterPro" id="IPR003034">
    <property type="entry name" value="SAP_dom"/>
</dbReference>
<keyword evidence="16" id="KW-0238">DNA-binding</keyword>
<keyword evidence="17 26" id="KW-0234">DNA repair</keyword>
<dbReference type="SMART" id="SM00184">
    <property type="entry name" value="RING"/>
    <property type="match status" value="1"/>
</dbReference>
<dbReference type="InterPro" id="IPR036361">
    <property type="entry name" value="SAP_dom_sf"/>
</dbReference>
<keyword evidence="11 26" id="KW-0227">DNA damage</keyword>
<evidence type="ECO:0000256" key="21">
    <source>
        <dbReference type="ARBA" id="ARBA00057007"/>
    </source>
</evidence>
<keyword evidence="18" id="KW-0206">Cytoskeleton</keyword>
<dbReference type="EC" id="2.3.2.27" evidence="6"/>
<dbReference type="FunFam" id="3.30.160.60:FF:000331">
    <property type="entry name" value="E3 ubiquitin-protein ligase RAD18"/>
    <property type="match status" value="1"/>
</dbReference>
<feature type="domain" description="SAP" evidence="29">
    <location>
        <begin position="248"/>
        <end position="282"/>
    </location>
</feature>
<evidence type="ECO:0000256" key="11">
    <source>
        <dbReference type="ARBA" id="ARBA00022763"/>
    </source>
</evidence>
<keyword evidence="13" id="KW-0833">Ubl conjugation pathway</keyword>
<evidence type="ECO:0000313" key="31">
    <source>
        <dbReference type="EMBL" id="KAF6313380.1"/>
    </source>
</evidence>
<dbReference type="GO" id="GO:0097505">
    <property type="term" value="C:Rad6-Rad18 complex"/>
    <property type="evidence" value="ECO:0007669"/>
    <property type="project" value="TreeGrafter"/>
</dbReference>
<dbReference type="GO" id="GO:0003697">
    <property type="term" value="F:single-stranded DNA binding"/>
    <property type="evidence" value="ECO:0007669"/>
    <property type="project" value="InterPro"/>
</dbReference>
<dbReference type="Gene3D" id="3.30.40.10">
    <property type="entry name" value="Zinc/RING finger domain, C3HC4 (zinc finger)"/>
    <property type="match status" value="1"/>
</dbReference>
<dbReference type="PANTHER" id="PTHR14134">
    <property type="entry name" value="E3 UBIQUITIN-PROTEIN LIGASE RAD18"/>
    <property type="match status" value="1"/>
</dbReference>
<feature type="compositionally biased region" description="Polar residues" evidence="27">
    <location>
        <begin position="156"/>
        <end position="167"/>
    </location>
</feature>
<evidence type="ECO:0000256" key="3">
    <source>
        <dbReference type="ARBA" id="ARBA00004300"/>
    </source>
</evidence>
<dbReference type="GO" id="GO:0005813">
    <property type="term" value="C:centrosome"/>
    <property type="evidence" value="ECO:0007669"/>
    <property type="project" value="UniProtKB-SubCell"/>
</dbReference>
<dbReference type="Pfam" id="PF13923">
    <property type="entry name" value="zf-C3HC4_2"/>
    <property type="match status" value="1"/>
</dbReference>
<dbReference type="Gene3D" id="3.30.160.60">
    <property type="entry name" value="Classic Zinc Finger"/>
    <property type="match status" value="1"/>
</dbReference>
<dbReference type="PROSITE" id="PS51908">
    <property type="entry name" value="ZF_UBZ4"/>
    <property type="match status" value="1"/>
</dbReference>
<dbReference type="SMART" id="SM00513">
    <property type="entry name" value="SAP"/>
    <property type="match status" value="1"/>
</dbReference>
<dbReference type="InterPro" id="IPR006642">
    <property type="entry name" value="Rad18_UBZ4"/>
</dbReference>
<organism evidence="31 32">
    <name type="scientific">Rhinolophus ferrumequinum</name>
    <name type="common">Greater horseshoe bat</name>
    <dbReference type="NCBI Taxonomy" id="59479"/>
    <lineage>
        <taxon>Eukaryota</taxon>
        <taxon>Metazoa</taxon>
        <taxon>Chordata</taxon>
        <taxon>Craniata</taxon>
        <taxon>Vertebrata</taxon>
        <taxon>Euteleostomi</taxon>
        <taxon>Mammalia</taxon>
        <taxon>Eutheria</taxon>
        <taxon>Laurasiatheria</taxon>
        <taxon>Chiroptera</taxon>
        <taxon>Yinpterochiroptera</taxon>
        <taxon>Rhinolophoidea</taxon>
        <taxon>Rhinolophidae</taxon>
        <taxon>Rhinolophinae</taxon>
        <taxon>Rhinolophus</taxon>
    </lineage>
</organism>
<dbReference type="SMART" id="SM00734">
    <property type="entry name" value="ZnF_Rad18"/>
    <property type="match status" value="1"/>
</dbReference>
<dbReference type="UniPathway" id="UPA00143"/>
<dbReference type="GO" id="GO:0005634">
    <property type="term" value="C:nucleus"/>
    <property type="evidence" value="ECO:0007669"/>
    <property type="project" value="UniProtKB-SubCell"/>
</dbReference>
<evidence type="ECO:0000256" key="25">
    <source>
        <dbReference type="PROSITE-ProRule" id="PRU00175"/>
    </source>
</evidence>
<evidence type="ECO:0000256" key="13">
    <source>
        <dbReference type="ARBA" id="ARBA00022786"/>
    </source>
</evidence>
<evidence type="ECO:0000256" key="7">
    <source>
        <dbReference type="ARBA" id="ARBA00022490"/>
    </source>
</evidence>
<dbReference type="Proteomes" id="UP000585614">
    <property type="component" value="Unassembled WGS sequence"/>
</dbReference>
<keyword evidence="19" id="KW-0539">Nucleus</keyword>
<evidence type="ECO:0000256" key="17">
    <source>
        <dbReference type="ARBA" id="ARBA00023204"/>
    </source>
</evidence>
<evidence type="ECO:0000259" key="29">
    <source>
        <dbReference type="PROSITE" id="PS50800"/>
    </source>
</evidence>
<dbReference type="GO" id="GO:0006281">
    <property type="term" value="P:DNA repair"/>
    <property type="evidence" value="ECO:0007669"/>
    <property type="project" value="UniProtKB-KW"/>
</dbReference>
<evidence type="ECO:0000256" key="6">
    <source>
        <dbReference type="ARBA" id="ARBA00012483"/>
    </source>
</evidence>
<comment type="similarity">
    <text evidence="5">Belongs to the RAD18 family.</text>
</comment>
<dbReference type="GO" id="GO:0006301">
    <property type="term" value="P:DNA damage tolerance"/>
    <property type="evidence" value="ECO:0007669"/>
    <property type="project" value="InterPro"/>
</dbReference>
<dbReference type="InterPro" id="IPR039577">
    <property type="entry name" value="Rad18"/>
</dbReference>
<comment type="catalytic activity">
    <reaction evidence="1">
        <text>S-ubiquitinyl-[E2 ubiquitin-conjugating enzyme]-L-cysteine + [acceptor protein]-L-lysine = [E2 ubiquitin-conjugating enzyme]-L-cysteine + N(6)-ubiquitinyl-[acceptor protein]-L-lysine.</text>
        <dbReference type="EC" id="2.3.2.27"/>
    </reaction>
</comment>
<evidence type="ECO:0000256" key="4">
    <source>
        <dbReference type="ARBA" id="ARBA00004906"/>
    </source>
</evidence>
<evidence type="ECO:0000256" key="26">
    <source>
        <dbReference type="PROSITE-ProRule" id="PRU01256"/>
    </source>
</evidence>
<evidence type="ECO:0000256" key="18">
    <source>
        <dbReference type="ARBA" id="ARBA00023212"/>
    </source>
</evidence>
<dbReference type="SUPFAM" id="SSF57850">
    <property type="entry name" value="RING/U-box"/>
    <property type="match status" value="1"/>
</dbReference>
<feature type="compositionally biased region" description="Low complexity" evidence="27">
    <location>
        <begin position="437"/>
        <end position="449"/>
    </location>
</feature>
<reference evidence="31 32" key="1">
    <citation type="journal article" date="2020" name="Nature">
        <title>Six reference-quality genomes reveal evolution of bat adaptations.</title>
        <authorList>
            <person name="Jebb D."/>
            <person name="Huang Z."/>
            <person name="Pippel M."/>
            <person name="Hughes G.M."/>
            <person name="Lavrichenko K."/>
            <person name="Devanna P."/>
            <person name="Winkler S."/>
            <person name="Jermiin L.S."/>
            <person name="Skirmuntt E.C."/>
            <person name="Katzourakis A."/>
            <person name="Burkitt-Gray L."/>
            <person name="Ray D.A."/>
            <person name="Sullivan K.A.M."/>
            <person name="Roscito J.G."/>
            <person name="Kirilenko B.M."/>
            <person name="Davalos L.M."/>
            <person name="Corthals A.P."/>
            <person name="Power M.L."/>
            <person name="Jones G."/>
            <person name="Ransome R.D."/>
            <person name="Dechmann D.K.N."/>
            <person name="Locatelli A.G."/>
            <person name="Puechmaille S.J."/>
            <person name="Fedrigo O."/>
            <person name="Jarvis E.D."/>
            <person name="Hiller M."/>
            <person name="Vernes S.C."/>
            <person name="Myers E.W."/>
            <person name="Teeling E.C."/>
        </authorList>
    </citation>
    <scope>NUCLEOTIDE SEQUENCE [LARGE SCALE GENOMIC DNA]</scope>
    <source>
        <strain evidence="31">MRhiFer1</strain>
        <tissue evidence="31">Lung</tissue>
    </source>
</reference>
<comment type="subcellular location">
    <subcellularLocation>
        <location evidence="3">Cytoplasm</location>
        <location evidence="3">Cytoskeleton</location>
        <location evidence="3">Microtubule organizing center</location>
        <location evidence="3">Centrosome</location>
    </subcellularLocation>
    <subcellularLocation>
        <location evidence="2">Nucleus</location>
    </subcellularLocation>
</comment>
<dbReference type="PROSITE" id="PS50089">
    <property type="entry name" value="ZF_RING_2"/>
    <property type="match status" value="1"/>
</dbReference>
<dbReference type="CDD" id="cd16529">
    <property type="entry name" value="RING-HC_RAD18"/>
    <property type="match status" value="1"/>
</dbReference>
<feature type="region of interest" description="Disordered" evidence="27">
    <location>
        <begin position="500"/>
        <end position="538"/>
    </location>
</feature>
<dbReference type="InterPro" id="IPR001841">
    <property type="entry name" value="Znf_RING"/>
</dbReference>
<dbReference type="GO" id="GO:0005694">
    <property type="term" value="C:chromosome"/>
    <property type="evidence" value="ECO:0007669"/>
    <property type="project" value="UniProtKB-ARBA"/>
</dbReference>
<evidence type="ECO:0000256" key="9">
    <source>
        <dbReference type="ARBA" id="ARBA00022679"/>
    </source>
</evidence>
<comment type="function">
    <text evidence="21">E3 ubiquitin-protein ligase involved in postreplication repair of UV-damaged DNA. Postreplication repair functions in gap-filling of a daughter strand on replication of damaged DNA. Associates to the E2 ubiquitin conjugating enzyme UBE2B to form the UBE2B-RAD18 ubiquitin ligase complex involved in mono-ubiquitination of DNA-associated PCNA on 'Lys-164'. Has ssDNA binding activity.</text>
</comment>
<evidence type="ECO:0000256" key="23">
    <source>
        <dbReference type="ARBA" id="ARBA00082369"/>
    </source>
</evidence>
<evidence type="ECO:0000256" key="12">
    <source>
        <dbReference type="ARBA" id="ARBA00022771"/>
    </source>
</evidence>
<evidence type="ECO:0000256" key="20">
    <source>
        <dbReference type="ARBA" id="ARBA00031783"/>
    </source>
</evidence>
<evidence type="ECO:0000256" key="5">
    <source>
        <dbReference type="ARBA" id="ARBA00009506"/>
    </source>
</evidence>
<dbReference type="GO" id="GO:0008270">
    <property type="term" value="F:zinc ion binding"/>
    <property type="evidence" value="ECO:0007669"/>
    <property type="project" value="UniProtKB-KW"/>
</dbReference>
<evidence type="ECO:0000256" key="16">
    <source>
        <dbReference type="ARBA" id="ARBA00023125"/>
    </source>
</evidence>
<evidence type="ECO:0000259" key="30">
    <source>
        <dbReference type="PROSITE" id="PS51908"/>
    </source>
</evidence>
<dbReference type="Pfam" id="PF02037">
    <property type="entry name" value="SAP"/>
    <property type="match status" value="1"/>
</dbReference>
<feature type="domain" description="RING-type" evidence="28">
    <location>
        <begin position="25"/>
        <end position="63"/>
    </location>
</feature>
<keyword evidence="15" id="KW-0007">Acetylation</keyword>
<feature type="region of interest" description="Disordered" evidence="27">
    <location>
        <begin position="402"/>
        <end position="449"/>
    </location>
</feature>
<dbReference type="AlphaFoldDB" id="A0A7J7UKF1"/>
<dbReference type="PANTHER" id="PTHR14134:SF2">
    <property type="entry name" value="E3 UBIQUITIN-PROTEIN LIGASE RAD18"/>
    <property type="match status" value="1"/>
</dbReference>
<dbReference type="FunFam" id="3.30.40.10:FF:000172">
    <property type="entry name" value="E3 ubiquitin-protein ligase RAD18"/>
    <property type="match status" value="1"/>
</dbReference>
<dbReference type="InterPro" id="IPR017907">
    <property type="entry name" value="Znf_RING_CS"/>
</dbReference>
<evidence type="ECO:0000256" key="15">
    <source>
        <dbReference type="ARBA" id="ARBA00022990"/>
    </source>
</evidence>
<keyword evidence="8" id="KW-0597">Phosphoprotein</keyword>
<keyword evidence="10" id="KW-0479">Metal-binding</keyword>
<evidence type="ECO:0000256" key="27">
    <source>
        <dbReference type="SAM" id="MobiDB-lite"/>
    </source>
</evidence>
<dbReference type="Gene3D" id="1.10.720.30">
    <property type="entry name" value="SAP domain"/>
    <property type="match status" value="1"/>
</dbReference>
<dbReference type="GO" id="GO:0061630">
    <property type="term" value="F:ubiquitin protein ligase activity"/>
    <property type="evidence" value="ECO:0007669"/>
    <property type="project" value="UniProtKB-EC"/>
</dbReference>
<keyword evidence="9" id="KW-0808">Transferase</keyword>
<evidence type="ECO:0000256" key="24">
    <source>
        <dbReference type="ARBA" id="ARBA00082503"/>
    </source>
</evidence>
<evidence type="ECO:0000256" key="1">
    <source>
        <dbReference type="ARBA" id="ARBA00000900"/>
    </source>
</evidence>
<keyword evidence="7" id="KW-0963">Cytoplasm</keyword>
<dbReference type="EMBL" id="JACAGC010000016">
    <property type="protein sequence ID" value="KAF6313380.1"/>
    <property type="molecule type" value="Genomic_DNA"/>
</dbReference>
<evidence type="ECO:0000256" key="2">
    <source>
        <dbReference type="ARBA" id="ARBA00004123"/>
    </source>
</evidence>
<accession>A0A7J7UKF1</accession>
<proteinExistence type="inferred from homology"/>
<name>A0A7J7UKF1_RHIFE</name>
<dbReference type="FunFam" id="1.10.720.30:FF:000024">
    <property type="entry name" value="E3 ubiquitin-protein ligase RAD18 isoform X1"/>
    <property type="match status" value="1"/>
</dbReference>
<feature type="region of interest" description="Disordered" evidence="27">
    <location>
        <begin position="154"/>
        <end position="178"/>
    </location>
</feature>
<dbReference type="PROSITE" id="PS00518">
    <property type="entry name" value="ZF_RING_1"/>
    <property type="match status" value="1"/>
</dbReference>
<comment type="pathway">
    <text evidence="4">Protein modification; protein ubiquitination.</text>
</comment>
<gene>
    <name evidence="31" type="ORF">mRhiFer1_014010</name>
</gene>
<dbReference type="InterPro" id="IPR013083">
    <property type="entry name" value="Znf_RING/FYVE/PHD"/>
</dbReference>
<keyword evidence="14" id="KW-0862">Zinc</keyword>
<comment type="caution">
    <text evidence="31">The sequence shown here is derived from an EMBL/GenBank/DDBJ whole genome shotgun (WGS) entry which is preliminary data.</text>
</comment>
<dbReference type="PROSITE" id="PS50800">
    <property type="entry name" value="SAP"/>
    <property type="match status" value="1"/>
</dbReference>
<evidence type="ECO:0000256" key="8">
    <source>
        <dbReference type="ARBA" id="ARBA00022553"/>
    </source>
</evidence>
<evidence type="ECO:0000256" key="22">
    <source>
        <dbReference type="ARBA" id="ARBA00074075"/>
    </source>
</evidence>
<feature type="domain" description="UBZ4-type" evidence="30">
    <location>
        <begin position="201"/>
        <end position="228"/>
    </location>
</feature>